<keyword evidence="3" id="KW-0238">DNA-binding</keyword>
<keyword evidence="4" id="KW-0804">Transcription</keyword>
<dbReference type="PANTHER" id="PTHR30537:SF5">
    <property type="entry name" value="HTH-TYPE TRANSCRIPTIONAL ACTIVATOR TTDR-RELATED"/>
    <property type="match status" value="1"/>
</dbReference>
<evidence type="ECO:0000256" key="3">
    <source>
        <dbReference type="ARBA" id="ARBA00023125"/>
    </source>
</evidence>
<organism evidence="6 7">
    <name type="scientific">Pseudohalocynthiibacter aestuariivivens</name>
    <dbReference type="NCBI Taxonomy" id="1591409"/>
    <lineage>
        <taxon>Bacteria</taxon>
        <taxon>Pseudomonadati</taxon>
        <taxon>Pseudomonadota</taxon>
        <taxon>Alphaproteobacteria</taxon>
        <taxon>Rhodobacterales</taxon>
        <taxon>Paracoccaceae</taxon>
        <taxon>Pseudohalocynthiibacter</taxon>
    </lineage>
</organism>
<keyword evidence="2" id="KW-0805">Transcription regulation</keyword>
<dbReference type="RefSeq" id="WP_213891516.1">
    <property type="nucleotide sequence ID" value="NZ_JAGFNU010000032.1"/>
</dbReference>
<name>A0ABV5J9R1_9RHOB</name>
<accession>A0ABV5J9R1</accession>
<comment type="similarity">
    <text evidence="1">Belongs to the LysR transcriptional regulatory family.</text>
</comment>
<feature type="domain" description="HTH lysR-type" evidence="5">
    <location>
        <begin position="35"/>
        <end position="87"/>
    </location>
</feature>
<dbReference type="Proteomes" id="UP001589683">
    <property type="component" value="Unassembled WGS sequence"/>
</dbReference>
<gene>
    <name evidence="6" type="ORF">ACFFUT_00120</name>
</gene>
<evidence type="ECO:0000259" key="5">
    <source>
        <dbReference type="PROSITE" id="PS50931"/>
    </source>
</evidence>
<dbReference type="SUPFAM" id="SSF46785">
    <property type="entry name" value="Winged helix' DNA-binding domain"/>
    <property type="match status" value="1"/>
</dbReference>
<protein>
    <submittedName>
        <fullName evidence="6">LysR substrate-binding domain-containing protein</fullName>
    </submittedName>
</protein>
<dbReference type="InterPro" id="IPR005119">
    <property type="entry name" value="LysR_subst-bd"/>
</dbReference>
<dbReference type="InterPro" id="IPR036390">
    <property type="entry name" value="WH_DNA-bd_sf"/>
</dbReference>
<dbReference type="PROSITE" id="PS50931">
    <property type="entry name" value="HTH_LYSR"/>
    <property type="match status" value="1"/>
</dbReference>
<dbReference type="Pfam" id="PF00126">
    <property type="entry name" value="HTH_1"/>
    <property type="match status" value="1"/>
</dbReference>
<dbReference type="Pfam" id="PF03466">
    <property type="entry name" value="LysR_substrate"/>
    <property type="match status" value="1"/>
</dbReference>
<dbReference type="SUPFAM" id="SSF53850">
    <property type="entry name" value="Periplasmic binding protein-like II"/>
    <property type="match status" value="1"/>
</dbReference>
<dbReference type="Gene3D" id="3.40.190.290">
    <property type="match status" value="1"/>
</dbReference>
<sequence length="323" mass="34975">MDKDASETEFRSFKDRMNREAYTTPRHFAGITGAMAAFVAVVDAGSFAGAAIWLDMTPSAVSKVVSRLESRLGVRLLTRTTRRIALTDAGGVFLHHARVTLDAAETAVSQVAALGDEPSGRVRVSVGSAYAKHQLVPRLPAFHSLHPKVTIELNVSDALVDPRFDAVDVAIRPGGSLTPGLHLTSLGTAVRFLCASPAYLQRKGVPRTPDDLAFHNCLVMSGAGFERWPFRVSGRVRDIEVIGSVRADNADMLLDLALADHGIVRLLDTIVGPPLRKGRLVSIMEDVHVGDHQPVDALVRRGREIVPRISALLSFLRDDQVLS</sequence>
<evidence type="ECO:0000256" key="1">
    <source>
        <dbReference type="ARBA" id="ARBA00009437"/>
    </source>
</evidence>
<dbReference type="InterPro" id="IPR000847">
    <property type="entry name" value="LysR_HTH_N"/>
</dbReference>
<evidence type="ECO:0000256" key="4">
    <source>
        <dbReference type="ARBA" id="ARBA00023163"/>
    </source>
</evidence>
<dbReference type="InterPro" id="IPR058163">
    <property type="entry name" value="LysR-type_TF_proteobact-type"/>
</dbReference>
<evidence type="ECO:0000313" key="6">
    <source>
        <dbReference type="EMBL" id="MFB9230190.1"/>
    </source>
</evidence>
<evidence type="ECO:0000313" key="7">
    <source>
        <dbReference type="Proteomes" id="UP001589683"/>
    </source>
</evidence>
<dbReference type="InterPro" id="IPR036388">
    <property type="entry name" value="WH-like_DNA-bd_sf"/>
</dbReference>
<keyword evidence="7" id="KW-1185">Reference proteome</keyword>
<dbReference type="PANTHER" id="PTHR30537">
    <property type="entry name" value="HTH-TYPE TRANSCRIPTIONAL REGULATOR"/>
    <property type="match status" value="1"/>
</dbReference>
<dbReference type="Gene3D" id="1.10.10.10">
    <property type="entry name" value="Winged helix-like DNA-binding domain superfamily/Winged helix DNA-binding domain"/>
    <property type="match status" value="1"/>
</dbReference>
<evidence type="ECO:0000256" key="2">
    <source>
        <dbReference type="ARBA" id="ARBA00023015"/>
    </source>
</evidence>
<comment type="caution">
    <text evidence="6">The sequence shown here is derived from an EMBL/GenBank/DDBJ whole genome shotgun (WGS) entry which is preliminary data.</text>
</comment>
<dbReference type="EMBL" id="JBHMEA010000002">
    <property type="protein sequence ID" value="MFB9230190.1"/>
    <property type="molecule type" value="Genomic_DNA"/>
</dbReference>
<dbReference type="CDD" id="cd08422">
    <property type="entry name" value="PBP2_CrgA_like"/>
    <property type="match status" value="1"/>
</dbReference>
<proteinExistence type="inferred from homology"/>
<reference evidence="6 7" key="1">
    <citation type="submission" date="2024-09" db="EMBL/GenBank/DDBJ databases">
        <authorList>
            <person name="Sun Q."/>
            <person name="Mori K."/>
        </authorList>
    </citation>
    <scope>NUCLEOTIDE SEQUENCE [LARGE SCALE GENOMIC DNA]</scope>
    <source>
        <strain evidence="6 7">CECT 8726</strain>
    </source>
</reference>